<dbReference type="SUPFAM" id="SSF56935">
    <property type="entry name" value="Porins"/>
    <property type="match status" value="1"/>
</dbReference>
<organism evidence="2 3">
    <name type="scientific">Aquincola tertiaricarbonis</name>
    <dbReference type="NCBI Taxonomy" id="391953"/>
    <lineage>
        <taxon>Bacteria</taxon>
        <taxon>Pseudomonadati</taxon>
        <taxon>Pseudomonadota</taxon>
        <taxon>Betaproteobacteria</taxon>
        <taxon>Burkholderiales</taxon>
        <taxon>Sphaerotilaceae</taxon>
        <taxon>Aquincola</taxon>
    </lineage>
</organism>
<feature type="signal peptide" evidence="1">
    <location>
        <begin position="1"/>
        <end position="27"/>
    </location>
</feature>
<reference evidence="2" key="1">
    <citation type="submission" date="2022-05" db="EMBL/GenBank/DDBJ databases">
        <title>An RpoN-dependent PEP-CTERM gene is involved in floc formation of an Aquincola tertiaricarbonis strain.</title>
        <authorList>
            <person name="Qiu D."/>
            <person name="Xia M."/>
        </authorList>
    </citation>
    <scope>NUCLEOTIDE SEQUENCE</scope>
    <source>
        <strain evidence="2">RN12</strain>
    </source>
</reference>
<sequence length="472" mass="51086">MRSWQRHPLAQAALLALGSALAGPVSAQSVADLVQEIQALKARVAELEARPQAPAAATTTTAAKTAQWGMTPEQAAELNRVQLKTEALEDAREAMGFKGLKISGYVDPTYIYNKAQNRAGFQFLNRVDTNSGGDGYNYDNSYFGAAVIDFQKETDSGTRWRLTLAPNRGVGSVFDTNSPIHEASVSVPLPDSQIRLIAGQLPDWSGYEFLPATQNKLITHNLLFDFTLPTAYTGAGVELADGKWIYKAVLANMNTSQRSSGNKSPVLAYRADYAKGEFSGFGFAGVHGTTANPRYAVQDADGQALFPDRVGHDTRVDLFEVDGYFTRGDWTVQGQASVGRQRDAAIALASDGSFQDAKWWGLSGLVAYKWTPRFETTARLDYLANHWNGGGLLTFATADSRNGIGPGVNGDPQRGANRSALTLGASYLFNPSTTFKAEYRLDRASQPVFEDVKTGEFKKANHLLGASVLVAF</sequence>
<dbReference type="EMBL" id="CP097635">
    <property type="protein sequence ID" value="URI07324.1"/>
    <property type="molecule type" value="Genomic_DNA"/>
</dbReference>
<accession>A0ABY4S2U9</accession>
<feature type="chain" id="PRO_5046093294" evidence="1">
    <location>
        <begin position="28"/>
        <end position="472"/>
    </location>
</feature>
<dbReference type="Pfam" id="PF11336">
    <property type="entry name" value="DUF3138"/>
    <property type="match status" value="1"/>
</dbReference>
<keyword evidence="1" id="KW-0732">Signal</keyword>
<proteinExistence type="predicted"/>
<gene>
    <name evidence="2" type="ORF">MW290_01470</name>
</gene>
<name>A0ABY4S2U9_AQUTE</name>
<dbReference type="Proteomes" id="UP001056201">
    <property type="component" value="Chromosome 1"/>
</dbReference>
<evidence type="ECO:0000313" key="3">
    <source>
        <dbReference type="Proteomes" id="UP001056201"/>
    </source>
</evidence>
<evidence type="ECO:0000256" key="1">
    <source>
        <dbReference type="SAM" id="SignalP"/>
    </source>
</evidence>
<dbReference type="RefSeq" id="WP_250195590.1">
    <property type="nucleotide sequence ID" value="NZ_CP097635.1"/>
</dbReference>
<dbReference type="InterPro" id="IPR021485">
    <property type="entry name" value="DUF3138"/>
</dbReference>
<protein>
    <submittedName>
        <fullName evidence="2">DUF3138 family protein</fullName>
    </submittedName>
</protein>
<evidence type="ECO:0000313" key="2">
    <source>
        <dbReference type="EMBL" id="URI07324.1"/>
    </source>
</evidence>
<keyword evidence="3" id="KW-1185">Reference proteome</keyword>